<reference evidence="2 3" key="1">
    <citation type="submission" date="2019-03" db="EMBL/GenBank/DDBJ databases">
        <title>Genomic Encyclopedia of Type Strains, Phase IV (KMG-IV): sequencing the most valuable type-strain genomes for metagenomic binning, comparative biology and taxonomic classification.</title>
        <authorList>
            <person name="Goeker M."/>
        </authorList>
    </citation>
    <scope>NUCLEOTIDE SEQUENCE [LARGE SCALE GENOMIC DNA]</scope>
    <source>
        <strain evidence="2 3">DSM 4868</strain>
    </source>
</reference>
<feature type="region of interest" description="Disordered" evidence="1">
    <location>
        <begin position="145"/>
        <end position="167"/>
    </location>
</feature>
<name>A0A4R2KG30_9RHOB</name>
<feature type="region of interest" description="Disordered" evidence="1">
    <location>
        <begin position="65"/>
        <end position="84"/>
    </location>
</feature>
<dbReference type="Proteomes" id="UP000295142">
    <property type="component" value="Unassembled WGS sequence"/>
</dbReference>
<organism evidence="2 3">
    <name type="scientific">Rhodovulum euryhalinum</name>
    <dbReference type="NCBI Taxonomy" id="35805"/>
    <lineage>
        <taxon>Bacteria</taxon>
        <taxon>Pseudomonadati</taxon>
        <taxon>Pseudomonadota</taxon>
        <taxon>Alphaproteobacteria</taxon>
        <taxon>Rhodobacterales</taxon>
        <taxon>Paracoccaceae</taxon>
        <taxon>Rhodovulum</taxon>
    </lineage>
</organism>
<accession>A0A4R2KG30</accession>
<proteinExistence type="predicted"/>
<evidence type="ECO:0000256" key="1">
    <source>
        <dbReference type="SAM" id="MobiDB-lite"/>
    </source>
</evidence>
<dbReference type="GO" id="GO:0015074">
    <property type="term" value="P:DNA integration"/>
    <property type="evidence" value="ECO:0007669"/>
    <property type="project" value="InterPro"/>
</dbReference>
<evidence type="ECO:0000313" key="2">
    <source>
        <dbReference type="EMBL" id="TCO72563.1"/>
    </source>
</evidence>
<dbReference type="OrthoDB" id="9803878at2"/>
<dbReference type="EMBL" id="SLWW01000004">
    <property type="protein sequence ID" value="TCO72563.1"/>
    <property type="molecule type" value="Genomic_DNA"/>
</dbReference>
<evidence type="ECO:0008006" key="4">
    <source>
        <dbReference type="Google" id="ProtNLM"/>
    </source>
</evidence>
<keyword evidence="3" id="KW-1185">Reference proteome</keyword>
<protein>
    <recommendedName>
        <fullName evidence="4">Integrase-like protein</fullName>
    </recommendedName>
</protein>
<gene>
    <name evidence="2" type="ORF">EV655_104253</name>
</gene>
<dbReference type="AlphaFoldDB" id="A0A4R2KG30"/>
<evidence type="ECO:0000313" key="3">
    <source>
        <dbReference type="Proteomes" id="UP000295142"/>
    </source>
</evidence>
<comment type="caution">
    <text evidence="2">The sequence shown here is derived from an EMBL/GenBank/DDBJ whole genome shotgun (WGS) entry which is preliminary data.</text>
</comment>
<sequence>MQAAPVFQGSATSAGAAADVVHGCRTDWPDRADVFDYIERFYNPKRRHSKLGYLSPMAFEDRAMQTQPGVHKTGSRPPGEDETTVCSMAVPSRQELWEKVKASPGAAWQRTREVAPTLPDMPDVKLDRASRFLERLGEGVETAIDRTRQGGADIADRFRRKGPDHAE</sequence>